<dbReference type="InterPro" id="IPR049244">
    <property type="entry name" value="DUF6879"/>
</dbReference>
<dbReference type="Proteomes" id="UP000327011">
    <property type="component" value="Unassembled WGS sequence"/>
</dbReference>
<sequence>MAELFARTQRSVTHLEMRDAYGAGGPDYALWREGVPIDQIAQHGNVAPWVTLVGEHTARGVTFRRARIVSEPVSDYIRFEHAATGYSNQAAGERVRWLPRPRAADLALPGCDFWQFDGALVCWVFQSGDGDPAGYQLTEDPDAAKLCASAFEAVWDRGIDHEEYQPA</sequence>
<proteinExistence type="predicted"/>
<reference evidence="2 3" key="1">
    <citation type="submission" date="2019-09" db="EMBL/GenBank/DDBJ databases">
        <title>Screening of Novel Bioactive Compounds from Soil-Associated.</title>
        <authorList>
            <person name="Gong X."/>
        </authorList>
    </citation>
    <scope>NUCLEOTIDE SEQUENCE [LARGE SCALE GENOMIC DNA]</scope>
    <source>
        <strain evidence="2 3">Gxj-6</strain>
    </source>
</reference>
<dbReference type="EMBL" id="VYTZ01000003">
    <property type="protein sequence ID" value="KAA9379633.1"/>
    <property type="molecule type" value="Genomic_DNA"/>
</dbReference>
<evidence type="ECO:0000259" key="1">
    <source>
        <dbReference type="Pfam" id="PF21806"/>
    </source>
</evidence>
<organism evidence="2 3">
    <name type="scientific">Microbispora cellulosiformans</name>
    <dbReference type="NCBI Taxonomy" id="2614688"/>
    <lineage>
        <taxon>Bacteria</taxon>
        <taxon>Bacillati</taxon>
        <taxon>Actinomycetota</taxon>
        <taxon>Actinomycetes</taxon>
        <taxon>Streptosporangiales</taxon>
        <taxon>Streptosporangiaceae</taxon>
        <taxon>Microbispora</taxon>
    </lineage>
</organism>
<keyword evidence="3" id="KW-1185">Reference proteome</keyword>
<dbReference type="Pfam" id="PF21806">
    <property type="entry name" value="DUF6879"/>
    <property type="match status" value="1"/>
</dbReference>
<dbReference type="RefSeq" id="WP_150932822.1">
    <property type="nucleotide sequence ID" value="NZ_VYTZ01000003.1"/>
</dbReference>
<protein>
    <recommendedName>
        <fullName evidence="1">DUF6879 domain-containing protein</fullName>
    </recommendedName>
</protein>
<gene>
    <name evidence="2" type="ORF">F5972_08240</name>
</gene>
<accession>A0A5J5K847</accession>
<evidence type="ECO:0000313" key="3">
    <source>
        <dbReference type="Proteomes" id="UP000327011"/>
    </source>
</evidence>
<feature type="domain" description="DUF6879" evidence="1">
    <location>
        <begin position="2"/>
        <end position="165"/>
    </location>
</feature>
<comment type="caution">
    <text evidence="2">The sequence shown here is derived from an EMBL/GenBank/DDBJ whole genome shotgun (WGS) entry which is preliminary data.</text>
</comment>
<dbReference type="AlphaFoldDB" id="A0A5J5K847"/>
<evidence type="ECO:0000313" key="2">
    <source>
        <dbReference type="EMBL" id="KAA9379633.1"/>
    </source>
</evidence>
<name>A0A5J5K847_9ACTN</name>